<gene>
    <name evidence="1" type="ORF">GPM918_LOCUS12304</name>
    <name evidence="2" type="ORF">OVA965_LOCUS19197</name>
    <name evidence="3" type="ORF">SRO942_LOCUS12305</name>
    <name evidence="4" type="ORF">TMI583_LOCUS19206</name>
</gene>
<name>A0A814EY19_9BILA</name>
<keyword evidence="5" id="KW-1185">Reference proteome</keyword>
<proteinExistence type="predicted"/>
<dbReference type="AlphaFoldDB" id="A0A814EY19"/>
<dbReference type="Proteomes" id="UP000677228">
    <property type="component" value="Unassembled WGS sequence"/>
</dbReference>
<reference evidence="1" key="1">
    <citation type="submission" date="2021-02" db="EMBL/GenBank/DDBJ databases">
        <authorList>
            <person name="Nowell W R."/>
        </authorList>
    </citation>
    <scope>NUCLEOTIDE SEQUENCE</scope>
</reference>
<dbReference type="EMBL" id="CAJOBC010002674">
    <property type="protein sequence ID" value="CAF3745330.1"/>
    <property type="molecule type" value="Genomic_DNA"/>
</dbReference>
<evidence type="ECO:0000313" key="2">
    <source>
        <dbReference type="EMBL" id="CAF1099046.1"/>
    </source>
</evidence>
<protein>
    <submittedName>
        <fullName evidence="1">Uncharacterized protein</fullName>
    </submittedName>
</protein>
<dbReference type="Proteomes" id="UP000682733">
    <property type="component" value="Unassembled WGS sequence"/>
</dbReference>
<evidence type="ECO:0000313" key="5">
    <source>
        <dbReference type="Proteomes" id="UP000663829"/>
    </source>
</evidence>
<evidence type="ECO:0000313" key="4">
    <source>
        <dbReference type="EMBL" id="CAF3860344.1"/>
    </source>
</evidence>
<dbReference type="EMBL" id="CAJNOQ010002674">
    <property type="protein sequence ID" value="CAF0972329.1"/>
    <property type="molecule type" value="Genomic_DNA"/>
</dbReference>
<dbReference type="Proteomes" id="UP000663829">
    <property type="component" value="Unassembled WGS sequence"/>
</dbReference>
<evidence type="ECO:0000313" key="3">
    <source>
        <dbReference type="EMBL" id="CAF3745330.1"/>
    </source>
</evidence>
<dbReference type="EMBL" id="CAJNOK010009813">
    <property type="protein sequence ID" value="CAF1099046.1"/>
    <property type="molecule type" value="Genomic_DNA"/>
</dbReference>
<comment type="caution">
    <text evidence="1">The sequence shown here is derived from an EMBL/GenBank/DDBJ whole genome shotgun (WGS) entry which is preliminary data.</text>
</comment>
<accession>A0A814EY19</accession>
<dbReference type="Proteomes" id="UP000681722">
    <property type="component" value="Unassembled WGS sequence"/>
</dbReference>
<dbReference type="EMBL" id="CAJOBA010009829">
    <property type="protein sequence ID" value="CAF3860344.1"/>
    <property type="molecule type" value="Genomic_DNA"/>
</dbReference>
<evidence type="ECO:0000313" key="1">
    <source>
        <dbReference type="EMBL" id="CAF0972329.1"/>
    </source>
</evidence>
<organism evidence="1 5">
    <name type="scientific">Didymodactylos carnosus</name>
    <dbReference type="NCBI Taxonomy" id="1234261"/>
    <lineage>
        <taxon>Eukaryota</taxon>
        <taxon>Metazoa</taxon>
        <taxon>Spiralia</taxon>
        <taxon>Gnathifera</taxon>
        <taxon>Rotifera</taxon>
        <taxon>Eurotatoria</taxon>
        <taxon>Bdelloidea</taxon>
        <taxon>Philodinida</taxon>
        <taxon>Philodinidae</taxon>
        <taxon>Didymodactylos</taxon>
    </lineage>
</organism>
<sequence length="69" mass="8068">MGNDLRLTDAKKNYLNECLDIEVYQAILQSLTYCSMIVSHNDYHAKDDDDYEPKDKSIFINTTYGTRKK</sequence>